<comment type="caution">
    <text evidence="2">The sequence shown here is derived from an EMBL/GenBank/DDBJ whole genome shotgun (WGS) entry which is preliminary data.</text>
</comment>
<name>A0ABS4WHC5_9MICC</name>
<evidence type="ECO:0000313" key="2">
    <source>
        <dbReference type="EMBL" id="MBP2375615.1"/>
    </source>
</evidence>
<dbReference type="InterPro" id="IPR007421">
    <property type="entry name" value="Schlafen_AlbA_2_dom"/>
</dbReference>
<organism evidence="2 3">
    <name type="scientific">Paeniglutamicibacter psychrophenolicus</name>
    <dbReference type="NCBI Taxonomy" id="257454"/>
    <lineage>
        <taxon>Bacteria</taxon>
        <taxon>Bacillati</taxon>
        <taxon>Actinomycetota</taxon>
        <taxon>Actinomycetes</taxon>
        <taxon>Micrococcales</taxon>
        <taxon>Micrococcaceae</taxon>
        <taxon>Paeniglutamicibacter</taxon>
    </lineage>
</organism>
<dbReference type="Pfam" id="PF04326">
    <property type="entry name" value="SLFN_AlbA_2"/>
    <property type="match status" value="1"/>
</dbReference>
<dbReference type="InterPro" id="IPR038461">
    <property type="entry name" value="Schlafen_AlbA_2_dom_sf"/>
</dbReference>
<gene>
    <name evidence="2" type="ORF">JOF46_003527</name>
</gene>
<feature type="domain" description="Schlafen AlbA-2" evidence="1">
    <location>
        <begin position="38"/>
        <end position="151"/>
    </location>
</feature>
<dbReference type="Proteomes" id="UP000766570">
    <property type="component" value="Unassembled WGS sequence"/>
</dbReference>
<protein>
    <submittedName>
        <fullName evidence="2">HTH transcriptional regulator</fullName>
    </submittedName>
</protein>
<evidence type="ECO:0000259" key="1">
    <source>
        <dbReference type="Pfam" id="PF04326"/>
    </source>
</evidence>
<reference evidence="2 3" key="1">
    <citation type="submission" date="2021-03" db="EMBL/GenBank/DDBJ databases">
        <title>Sequencing the genomes of 1000 actinobacteria strains.</title>
        <authorList>
            <person name="Klenk H.-P."/>
        </authorList>
    </citation>
    <scope>NUCLEOTIDE SEQUENCE [LARGE SCALE GENOMIC DNA]</scope>
    <source>
        <strain evidence="2 3">DSM 15454</strain>
    </source>
</reference>
<sequence>MGDSPRAFTPLHRALGLQPSALTYVMLQSAIELQVTERGDLDWKERLPDRRNPKASEEFAKDVAAMVNGGGGMIVYGVAEDRVSSAAKEIVPVEEWTDATERKLRGWAYSLIQPPVHGLEFTPLEDAGDGSCVVVLSIPASLEIPHFSMKDDALSLRFNLWRASH</sequence>
<proteinExistence type="predicted"/>
<dbReference type="EMBL" id="JAGIOE010000001">
    <property type="protein sequence ID" value="MBP2375615.1"/>
    <property type="molecule type" value="Genomic_DNA"/>
</dbReference>
<dbReference type="Gene3D" id="3.30.950.30">
    <property type="entry name" value="Schlafen, AAA domain"/>
    <property type="match status" value="1"/>
</dbReference>
<accession>A0ABS4WHC5</accession>
<keyword evidence="3" id="KW-1185">Reference proteome</keyword>
<evidence type="ECO:0000313" key="3">
    <source>
        <dbReference type="Proteomes" id="UP000766570"/>
    </source>
</evidence>